<evidence type="ECO:0000313" key="6">
    <source>
        <dbReference type="EMBL" id="KAL3319832.1"/>
    </source>
</evidence>
<evidence type="ECO:0000256" key="2">
    <source>
        <dbReference type="ARBA" id="ARBA00038332"/>
    </source>
</evidence>
<keyword evidence="7" id="KW-1185">Reference proteome</keyword>
<dbReference type="GO" id="GO:0005737">
    <property type="term" value="C:cytoplasm"/>
    <property type="evidence" value="ECO:0007669"/>
    <property type="project" value="UniProtKB-ARBA"/>
</dbReference>
<dbReference type="Proteomes" id="UP001626550">
    <property type="component" value="Unassembled WGS sequence"/>
</dbReference>
<feature type="repeat" description="HEAT" evidence="3">
    <location>
        <begin position="405"/>
        <end position="443"/>
    </location>
</feature>
<dbReference type="FunFam" id="1.25.10.10:FF:000318">
    <property type="entry name" value="Serine/threonine-protein phosphatase 2A regulatory subunit A gamma isoform"/>
    <property type="match status" value="1"/>
</dbReference>
<dbReference type="Pfam" id="PF02985">
    <property type="entry name" value="HEAT"/>
    <property type="match status" value="1"/>
</dbReference>
<evidence type="ECO:0000259" key="4">
    <source>
        <dbReference type="Pfam" id="PF22646"/>
    </source>
</evidence>
<dbReference type="PROSITE" id="PS50077">
    <property type="entry name" value="HEAT_REPEAT"/>
    <property type="match status" value="9"/>
</dbReference>
<feature type="repeat" description="HEAT" evidence="3">
    <location>
        <begin position="366"/>
        <end position="404"/>
    </location>
</feature>
<dbReference type="Pfam" id="PF22956">
    <property type="entry name" value="VPS15-like_hel"/>
    <property type="match status" value="2"/>
</dbReference>
<sequence>MTIESQDNSILTVAMLIDEIRGEDIQNRLDSIKRLRQIALALGPERTRNELVPFLSETIQDDDEVLWELAKQLSKFIPLVGGSEYASILLPPLEYMAATEETVVREKAIETLRSLAPDFTSLDLEAHFIPMIKRLATGEWFTSRSTACGLFSCVYARSSPTVRGELRQIFIQLCKDDTPMVRRAAAGRLGELASCVELDALRAEFLPILPQLVQHDDQDSVRLLAISACTDFASVLPKEDIQKHIVPLISGATEDKSWRVRYQLAEKLTELQTSMGPQLTDQYLVEVYQNLLKDAESEVRAAAAGKLKAFTLSLAQESRESTIMNVILPIIKEMITETNLQVKTALAGIMMSLAPLLGKENTIQNLLPLILIQLKDDNPEVRLNIISNLECVNQVMGINQLSQSLLPAIIELAEDSKWRVRLAIIEHVPLLAGQLGIQCFSEQLMTLCLNWLTDAVHAVRAAAVLNLRKLMDLFGTDWTSSHIMPKLIELSKEKNYLHRMICLDALQQIGEGDAGRSTLLVHKVLPLLLQMAEDKVPNVQFKVARVLGSLGPFLDAEIVNSSVQKTLESLINEKDPDVVYFSKESIEVLRNCGKM</sequence>
<evidence type="ECO:0000313" key="7">
    <source>
        <dbReference type="Proteomes" id="UP001626550"/>
    </source>
</evidence>
<feature type="repeat" description="HEAT" evidence="3">
    <location>
        <begin position="166"/>
        <end position="204"/>
    </location>
</feature>
<organism evidence="6 7">
    <name type="scientific">Cichlidogyrus casuarinus</name>
    <dbReference type="NCBI Taxonomy" id="1844966"/>
    <lineage>
        <taxon>Eukaryota</taxon>
        <taxon>Metazoa</taxon>
        <taxon>Spiralia</taxon>
        <taxon>Lophotrochozoa</taxon>
        <taxon>Platyhelminthes</taxon>
        <taxon>Monogenea</taxon>
        <taxon>Monopisthocotylea</taxon>
        <taxon>Dactylogyridea</taxon>
        <taxon>Ancyrocephalidae</taxon>
        <taxon>Cichlidogyrus</taxon>
    </lineage>
</organism>
<evidence type="ECO:0000256" key="1">
    <source>
        <dbReference type="ARBA" id="ARBA00022737"/>
    </source>
</evidence>
<dbReference type="InterPro" id="IPR011989">
    <property type="entry name" value="ARM-like"/>
</dbReference>
<feature type="repeat" description="HEAT" evidence="3">
    <location>
        <begin position="327"/>
        <end position="365"/>
    </location>
</feature>
<dbReference type="GO" id="GO:0032991">
    <property type="term" value="C:protein-containing complex"/>
    <property type="evidence" value="ECO:0007669"/>
    <property type="project" value="UniProtKB-ARBA"/>
</dbReference>
<dbReference type="InterPro" id="IPR000357">
    <property type="entry name" value="HEAT"/>
</dbReference>
<dbReference type="AlphaFoldDB" id="A0ABD2QK12"/>
<evidence type="ECO:0000259" key="5">
    <source>
        <dbReference type="Pfam" id="PF22956"/>
    </source>
</evidence>
<protein>
    <submittedName>
        <fullName evidence="6">Protein phosphatase 2, regulatory subunit A</fullName>
    </submittedName>
</protein>
<evidence type="ECO:0000256" key="3">
    <source>
        <dbReference type="PROSITE-ProRule" id="PRU00103"/>
    </source>
</evidence>
<dbReference type="Gene3D" id="1.25.10.10">
    <property type="entry name" value="Leucine-rich Repeat Variant"/>
    <property type="match status" value="1"/>
</dbReference>
<feature type="repeat" description="HEAT" evidence="3">
    <location>
        <begin position="245"/>
        <end position="283"/>
    </location>
</feature>
<dbReference type="InterPro" id="IPR055231">
    <property type="entry name" value="2AA_helical"/>
</dbReference>
<dbReference type="InterPro" id="IPR021133">
    <property type="entry name" value="HEAT_type_2"/>
</dbReference>
<feature type="repeat" description="HEAT" evidence="3">
    <location>
        <begin position="284"/>
        <end position="322"/>
    </location>
</feature>
<feature type="domain" description="Phosphatase 2A Regulatory Subunit A helical" evidence="5">
    <location>
        <begin position="364"/>
        <end position="472"/>
    </location>
</feature>
<accession>A0ABD2QK12</accession>
<comment type="caution">
    <text evidence="6">The sequence shown here is derived from an EMBL/GenBank/DDBJ whole genome shotgun (WGS) entry which is preliminary data.</text>
</comment>
<dbReference type="EMBL" id="JBJKFK010000098">
    <property type="protein sequence ID" value="KAL3319832.1"/>
    <property type="molecule type" value="Genomic_DNA"/>
</dbReference>
<dbReference type="InterPro" id="IPR051023">
    <property type="entry name" value="PP2A_Regulatory_Subunit_A"/>
</dbReference>
<dbReference type="Pfam" id="PF22646">
    <property type="entry name" value="PPP2R1A-like_HEAT"/>
    <property type="match status" value="1"/>
</dbReference>
<reference evidence="6 7" key="1">
    <citation type="submission" date="2024-11" db="EMBL/GenBank/DDBJ databases">
        <title>Adaptive evolution of stress response genes in parasites aligns with host niche diversity.</title>
        <authorList>
            <person name="Hahn C."/>
            <person name="Resl P."/>
        </authorList>
    </citation>
    <scope>NUCLEOTIDE SEQUENCE [LARGE SCALE GENOMIC DNA]</scope>
    <source>
        <strain evidence="6">EGGRZ-B1_66</strain>
        <tissue evidence="6">Body</tissue>
    </source>
</reference>
<dbReference type="PANTHER" id="PTHR10648">
    <property type="entry name" value="SERINE/THREONINE-PROTEIN PHOSPHATASE PP2A 65 KDA REGULATORY SUBUNIT"/>
    <property type="match status" value="1"/>
</dbReference>
<keyword evidence="1" id="KW-0677">Repeat</keyword>
<feature type="repeat" description="HEAT" evidence="3">
    <location>
        <begin position="89"/>
        <end position="127"/>
    </location>
</feature>
<dbReference type="SUPFAM" id="SSF48371">
    <property type="entry name" value="ARM repeat"/>
    <property type="match status" value="1"/>
</dbReference>
<gene>
    <name evidence="6" type="primary">PPP2R1B</name>
    <name evidence="6" type="ORF">Ciccas_001493</name>
</gene>
<comment type="similarity">
    <text evidence="2">Belongs to the phosphatase 2A regulatory subunit A family.</text>
</comment>
<dbReference type="InterPro" id="IPR054573">
    <property type="entry name" value="PP2A/SF3B1-like_HEAT"/>
</dbReference>
<feature type="domain" description="Phosphatase PP2A regulatory subunit A/Splicing factor 3B subunit 1-like HEAT repeat" evidence="4">
    <location>
        <begin position="277"/>
        <end position="358"/>
    </location>
</feature>
<proteinExistence type="inferred from homology"/>
<dbReference type="PANTHER" id="PTHR10648:SF4">
    <property type="entry name" value="PROTEIN PHOSPHATASE 2 (FORMERLY 2A), REGULATORY SUBUNIT A, BETA ISOFORM-RELATED"/>
    <property type="match status" value="1"/>
</dbReference>
<feature type="repeat" description="HEAT" evidence="3">
    <location>
        <begin position="205"/>
        <end position="244"/>
    </location>
</feature>
<name>A0ABD2QK12_9PLAT</name>
<dbReference type="InterPro" id="IPR016024">
    <property type="entry name" value="ARM-type_fold"/>
</dbReference>
<feature type="repeat" description="HEAT" evidence="3">
    <location>
        <begin position="524"/>
        <end position="562"/>
    </location>
</feature>
<feature type="domain" description="Phosphatase 2A Regulatory Subunit A helical" evidence="5">
    <location>
        <begin position="24"/>
        <end position="271"/>
    </location>
</feature>